<protein>
    <recommendedName>
        <fullName evidence="4">F-box domain-containing protein</fullName>
    </recommendedName>
</protein>
<evidence type="ECO:0000313" key="3">
    <source>
        <dbReference type="Proteomes" id="UP000054350"/>
    </source>
</evidence>
<dbReference type="SUPFAM" id="SSF52047">
    <property type="entry name" value="RNI-like"/>
    <property type="match status" value="1"/>
</dbReference>
<evidence type="ECO:0000256" key="1">
    <source>
        <dbReference type="SAM" id="SignalP"/>
    </source>
</evidence>
<reference evidence="3" key="2">
    <citation type="submission" date="2009-11" db="EMBL/GenBank/DDBJ databases">
        <title>The Genome Sequence of Allomyces macrogynus strain ATCC 38327.</title>
        <authorList>
            <consortium name="The Broad Institute Genome Sequencing Platform"/>
            <person name="Russ C."/>
            <person name="Cuomo C."/>
            <person name="Shea T."/>
            <person name="Young S.K."/>
            <person name="Zeng Q."/>
            <person name="Koehrsen M."/>
            <person name="Haas B."/>
            <person name="Borodovsky M."/>
            <person name="Guigo R."/>
            <person name="Alvarado L."/>
            <person name="Berlin A."/>
            <person name="Borenstein D."/>
            <person name="Chen Z."/>
            <person name="Engels R."/>
            <person name="Freedman E."/>
            <person name="Gellesch M."/>
            <person name="Goldberg J."/>
            <person name="Griggs A."/>
            <person name="Gujja S."/>
            <person name="Heiman D."/>
            <person name="Hepburn T."/>
            <person name="Howarth C."/>
            <person name="Jen D."/>
            <person name="Larson L."/>
            <person name="Lewis B."/>
            <person name="Mehta T."/>
            <person name="Park D."/>
            <person name="Pearson M."/>
            <person name="Roberts A."/>
            <person name="Saif S."/>
            <person name="Shenoy N."/>
            <person name="Sisk P."/>
            <person name="Stolte C."/>
            <person name="Sykes S."/>
            <person name="Walk T."/>
            <person name="White J."/>
            <person name="Yandava C."/>
            <person name="Burger G."/>
            <person name="Gray M.W."/>
            <person name="Holland P.W.H."/>
            <person name="King N."/>
            <person name="Lang F.B.F."/>
            <person name="Roger A.J."/>
            <person name="Ruiz-Trillo I."/>
            <person name="Lander E."/>
            <person name="Nusbaum C."/>
        </authorList>
    </citation>
    <scope>NUCLEOTIDE SEQUENCE [LARGE SCALE GENOMIC DNA]</scope>
    <source>
        <strain evidence="3">ATCC 38327</strain>
    </source>
</reference>
<evidence type="ECO:0000313" key="2">
    <source>
        <dbReference type="EMBL" id="KNE54410.1"/>
    </source>
</evidence>
<dbReference type="AlphaFoldDB" id="A0A0L0RWD1"/>
<name>A0A0L0RWD1_ALLM3</name>
<accession>A0A0L0RWD1</accession>
<evidence type="ECO:0008006" key="4">
    <source>
        <dbReference type="Google" id="ProtNLM"/>
    </source>
</evidence>
<feature type="chain" id="PRO_5005547615" description="F-box domain-containing protein" evidence="1">
    <location>
        <begin position="18"/>
        <end position="523"/>
    </location>
</feature>
<proteinExistence type="predicted"/>
<sequence length="523" mass="57146">MLFMILDYLLAPTITTATEGSRVVHVPSTAVVRALLRTCRRIHDTVLDYTFVHRDFIGARALAATLTEPTSLLRAPRTTLPHLHRLAIHILPDTPTDTDPDQQWLVQLLREWDPFPVPLRITTLRLDDELGRVLAPDTVAHALQLASRSVQHLHLAVPCTLYGAWPTLTQLHVGAEVMVPRQMVVPRLTYLSVARGAKIAARVFRALLQLTTLKTVHVAADVPVPDWIATRGLVFGAGIRRVELPSAWTTAGTVTWPDALDTVKIVGSDPFIAEHAPAPVPPPPRTNHGALLHAPAPLPAWALPALVPASVRCLTVHEHALPTLNAFTSLVRLLSAFPALTTLHLAEIKWAPNTLLDRPALLRSSHGTLPHVAYADVSCTMSLNALLTATLPSLMHLTIRDSAIVRGHLSHLPTRAPQIACLTLVNGTVEAGALAAVGLGQCPALQHVILHQMQIFDDVVDPSTAYGGSSRRRRMDVRRVVLLDVDDASQAVLLRRFNWKKERGKLGRGLSSKRDEIARAKKV</sequence>
<dbReference type="Proteomes" id="UP000054350">
    <property type="component" value="Unassembled WGS sequence"/>
</dbReference>
<keyword evidence="3" id="KW-1185">Reference proteome</keyword>
<dbReference type="VEuPathDB" id="FungiDB:AMAG_00384"/>
<organism evidence="2 3">
    <name type="scientific">Allomyces macrogynus (strain ATCC 38327)</name>
    <name type="common">Allomyces javanicus var. macrogynus</name>
    <dbReference type="NCBI Taxonomy" id="578462"/>
    <lineage>
        <taxon>Eukaryota</taxon>
        <taxon>Fungi</taxon>
        <taxon>Fungi incertae sedis</taxon>
        <taxon>Blastocladiomycota</taxon>
        <taxon>Blastocladiomycetes</taxon>
        <taxon>Blastocladiales</taxon>
        <taxon>Blastocladiaceae</taxon>
        <taxon>Allomyces</taxon>
    </lineage>
</organism>
<dbReference type="OrthoDB" id="5583164at2759"/>
<dbReference type="EMBL" id="GG745328">
    <property type="protein sequence ID" value="KNE54410.1"/>
    <property type="molecule type" value="Genomic_DNA"/>
</dbReference>
<reference evidence="2 3" key="1">
    <citation type="submission" date="2009-11" db="EMBL/GenBank/DDBJ databases">
        <title>Annotation of Allomyces macrogynus ATCC 38327.</title>
        <authorList>
            <consortium name="The Broad Institute Genome Sequencing Platform"/>
            <person name="Russ C."/>
            <person name="Cuomo C."/>
            <person name="Burger G."/>
            <person name="Gray M.W."/>
            <person name="Holland P.W.H."/>
            <person name="King N."/>
            <person name="Lang F.B.F."/>
            <person name="Roger A.J."/>
            <person name="Ruiz-Trillo I."/>
            <person name="Young S.K."/>
            <person name="Zeng Q."/>
            <person name="Gargeya S."/>
            <person name="Fitzgerald M."/>
            <person name="Haas B."/>
            <person name="Abouelleil A."/>
            <person name="Alvarado L."/>
            <person name="Arachchi H.M."/>
            <person name="Berlin A."/>
            <person name="Chapman S.B."/>
            <person name="Gearin G."/>
            <person name="Goldberg J."/>
            <person name="Griggs A."/>
            <person name="Gujja S."/>
            <person name="Hansen M."/>
            <person name="Heiman D."/>
            <person name="Howarth C."/>
            <person name="Larimer J."/>
            <person name="Lui A."/>
            <person name="MacDonald P.J.P."/>
            <person name="McCowen C."/>
            <person name="Montmayeur A."/>
            <person name="Murphy C."/>
            <person name="Neiman D."/>
            <person name="Pearson M."/>
            <person name="Priest M."/>
            <person name="Roberts A."/>
            <person name="Saif S."/>
            <person name="Shea T."/>
            <person name="Sisk P."/>
            <person name="Stolte C."/>
            <person name="Sykes S."/>
            <person name="Wortman J."/>
            <person name="Nusbaum C."/>
            <person name="Birren B."/>
        </authorList>
    </citation>
    <scope>NUCLEOTIDE SEQUENCE [LARGE SCALE GENOMIC DNA]</scope>
    <source>
        <strain evidence="2 3">ATCC 38327</strain>
    </source>
</reference>
<feature type="signal peptide" evidence="1">
    <location>
        <begin position="1"/>
        <end position="17"/>
    </location>
</feature>
<keyword evidence="1" id="KW-0732">Signal</keyword>
<gene>
    <name evidence="2" type="ORF">AMAG_00384</name>
</gene>